<dbReference type="EMBL" id="LAZR01024365">
    <property type="protein sequence ID" value="KKL75386.1"/>
    <property type="molecule type" value="Genomic_DNA"/>
</dbReference>
<proteinExistence type="predicted"/>
<dbReference type="PROSITE" id="PS51724">
    <property type="entry name" value="SPOR"/>
    <property type="match status" value="1"/>
</dbReference>
<feature type="domain" description="SPOR" evidence="1">
    <location>
        <begin position="104"/>
        <end position="187"/>
    </location>
</feature>
<reference evidence="2" key="1">
    <citation type="journal article" date="2015" name="Nature">
        <title>Complex archaea that bridge the gap between prokaryotes and eukaryotes.</title>
        <authorList>
            <person name="Spang A."/>
            <person name="Saw J.H."/>
            <person name="Jorgensen S.L."/>
            <person name="Zaremba-Niedzwiedzka K."/>
            <person name="Martijn J."/>
            <person name="Lind A.E."/>
            <person name="van Eijk R."/>
            <person name="Schleper C."/>
            <person name="Guy L."/>
            <person name="Ettema T.J."/>
        </authorList>
    </citation>
    <scope>NUCLEOTIDE SEQUENCE</scope>
</reference>
<dbReference type="SUPFAM" id="SSF110997">
    <property type="entry name" value="Sporulation related repeat"/>
    <property type="match status" value="1"/>
</dbReference>
<evidence type="ECO:0000259" key="1">
    <source>
        <dbReference type="PROSITE" id="PS51724"/>
    </source>
</evidence>
<sequence>MKILFWTAGFLVLGVNILLCVVDLTPYLSPTEKIKIAETVPILEKAEIDSQRLASSKQLTFYKIEAYEEPHSREIESKPLITSAPEAPSSDTRPQTYMRIETTESTDYPFSILLGAFHNLETVKNVQKAYRDKGIFAFWVKVNLGKKGIMYRLLTGSFQFWVEAESFQRQHNLTDINIGLTRYAALIGIFSSETDLNNHLQKLLEMNYSPYVISRGANHHYLYVGAFYTKAGASNQCLVLNKKSTCQAVVRSSVPQSAMVSIAFADSSKTAQRRNYPYSILLGTYSTMEQLTESLGKYKTLGLQAYWVKIDLGLKRVFFRLFAGQFTTRTDAVDFLRDQELPEAQIKLTRYACLAGTFTSKSEVDHATVPIFKKENHPYSIRLSDNQYRLYVGTFYTQIGAHNFSQELAANGLKCEAVER</sequence>
<comment type="caution">
    <text evidence="2">The sequence shown here is derived from an EMBL/GenBank/DDBJ whole genome shotgun (WGS) entry which is preliminary data.</text>
</comment>
<name>A0A0F9FA96_9ZZZZ</name>
<accession>A0A0F9FA96</accession>
<dbReference type="InterPro" id="IPR007730">
    <property type="entry name" value="SPOR-like_dom"/>
</dbReference>
<dbReference type="AlphaFoldDB" id="A0A0F9FA96"/>
<organism evidence="2">
    <name type="scientific">marine sediment metagenome</name>
    <dbReference type="NCBI Taxonomy" id="412755"/>
    <lineage>
        <taxon>unclassified sequences</taxon>
        <taxon>metagenomes</taxon>
        <taxon>ecological metagenomes</taxon>
    </lineage>
</organism>
<dbReference type="Gene3D" id="3.30.70.1070">
    <property type="entry name" value="Sporulation related repeat"/>
    <property type="match status" value="1"/>
</dbReference>
<evidence type="ECO:0000313" key="2">
    <source>
        <dbReference type="EMBL" id="KKL75386.1"/>
    </source>
</evidence>
<dbReference type="InterPro" id="IPR036680">
    <property type="entry name" value="SPOR-like_sf"/>
</dbReference>
<gene>
    <name evidence="2" type="ORF">LCGC14_2055400</name>
</gene>
<protein>
    <recommendedName>
        <fullName evidence="1">SPOR domain-containing protein</fullName>
    </recommendedName>
</protein>
<dbReference type="GO" id="GO:0042834">
    <property type="term" value="F:peptidoglycan binding"/>
    <property type="evidence" value="ECO:0007669"/>
    <property type="project" value="InterPro"/>
</dbReference>